<feature type="signal peptide" evidence="3">
    <location>
        <begin position="1"/>
        <end position="16"/>
    </location>
</feature>
<name>A0A9Q9B776_9PEZI</name>
<protein>
    <submittedName>
        <fullName evidence="5">Chitin-binding, type 1, Endochitinase-like superfamily</fullName>
    </submittedName>
</protein>
<comment type="caution">
    <text evidence="2">Lacks conserved residue(s) required for the propagation of feature annotation.</text>
</comment>
<organism evidence="5 6">
    <name type="scientific">Septoria linicola</name>
    <dbReference type="NCBI Taxonomy" id="215465"/>
    <lineage>
        <taxon>Eukaryota</taxon>
        <taxon>Fungi</taxon>
        <taxon>Dikarya</taxon>
        <taxon>Ascomycota</taxon>
        <taxon>Pezizomycotina</taxon>
        <taxon>Dothideomycetes</taxon>
        <taxon>Dothideomycetidae</taxon>
        <taxon>Mycosphaerellales</taxon>
        <taxon>Mycosphaerellaceae</taxon>
        <taxon>Septoria</taxon>
    </lineage>
</organism>
<evidence type="ECO:0000256" key="2">
    <source>
        <dbReference type="PROSITE-ProRule" id="PRU00261"/>
    </source>
</evidence>
<evidence type="ECO:0000313" key="5">
    <source>
        <dbReference type="EMBL" id="USW59545.1"/>
    </source>
</evidence>
<sequence>MRIRSAFVALPAIALAQVITVTEYPDSCKATYTTAVTYTATSSGSRTSTVVQSTVTVVPTPFTDSSINEGTPFAIEIQPAGYSKNKRQAQGSRTFLDIDGYLTSDASEAVQYVINNGQIRISGGQGQVTADETDLSVPFAASTVLKSSRTTFYSANLQLGWNNSAFDGGAAEFFQVQNGSSTRIVVHLNGVHDASWIAVDFALKPTSELAESSTVAPVPSATGSVSIQPISTTAASASATPSGNVDPGGVCGVGTDNNNCFGAPDGSCCSQYGFCGSGPEFCGTGCQVGFGICDSAESSAVPTSSWIQVPTTIAGSSTWTSVLVPAGSSAVQSPVIGSSTASASSIVASPPSYESSTSVVPLPGWSSTVALTIPPIVTSSSANSASVPLSSSADLPPPVYSPPAVSTSVSLSFSTSGSVTFTSTSLVSVTSTQETYSGPVSTPIVPSQYPTIASEEPWYTGPIGTPSVSFSLVETGSSLAPIYSSLASSYASSTSSEVSSWSSVISSVASSIGATPSSLAPSSTSLVPAASSSAAASSMSSMSSSISSAVSSLESSRTSSIFSSASSAASSEVSSVLSAAQSPPMFTSLSSTTSFAAVTTSSPASITSSGPAPVGTGVGRCPDDNGILATDANGEQYVVGCSADFRGTDLTSTRITSPYNSCYTICADLPNCGGYIWAGIDGSSNGVGAGYCYFKQFSGQGNFVPASNTLIAVVKPVFISGYTVPTNAPPAYTSDAEVTPTPGSSAPIVFPSQASSCAVTAVPNPQFYASDTASRASSWLVLPSPTPCPFTPPPADWPLDDDYCDFSVPQGLELYGSRFTTLFASTNGVIAFGEGTAQYENQRLPTEFVPPFALAPFWDDQAMYGNADPPHGIYYQADDTGVTVEFYLSRAYVDNLMFHYTVSYSFANPGVYVFSYFDVDSANNDLGKYATVGMQGAPNNVTQSFEYSWKTQSIYPGQFNLDDRDLGMLRNHEGPVRRGPSPFGSEMAAKHHKTRARDGWRWFLLYVLVDEYELSQ</sequence>
<accession>A0A9Q9B776</accession>
<keyword evidence="1 2" id="KW-0147">Chitin-binding</keyword>
<dbReference type="InterPro" id="IPR057230">
    <property type="entry name" value="DUF7908"/>
</dbReference>
<feature type="chain" id="PRO_5040290808" evidence="3">
    <location>
        <begin position="17"/>
        <end position="1016"/>
    </location>
</feature>
<evidence type="ECO:0000256" key="3">
    <source>
        <dbReference type="SAM" id="SignalP"/>
    </source>
</evidence>
<reference evidence="5" key="1">
    <citation type="submission" date="2022-06" db="EMBL/GenBank/DDBJ databases">
        <title>Complete genome sequences of two strains of the flax pathogen Septoria linicola.</title>
        <authorList>
            <person name="Lapalu N."/>
            <person name="Simon A."/>
            <person name="Demenou B."/>
            <person name="Paumier D."/>
            <person name="Guillot M.-P."/>
            <person name="Gout L."/>
            <person name="Valade R."/>
        </authorList>
    </citation>
    <scope>NUCLEOTIDE SEQUENCE</scope>
    <source>
        <strain evidence="5">SE15195</strain>
    </source>
</reference>
<dbReference type="InterPro" id="IPR036861">
    <property type="entry name" value="Endochitinase-like_sf"/>
</dbReference>
<dbReference type="AlphaFoldDB" id="A0A9Q9B776"/>
<gene>
    <name evidence="5" type="ORF">Slin15195_G128640</name>
</gene>
<dbReference type="PROSITE" id="PS50941">
    <property type="entry name" value="CHIT_BIND_I_2"/>
    <property type="match status" value="1"/>
</dbReference>
<dbReference type="Gene3D" id="3.30.60.10">
    <property type="entry name" value="Endochitinase-like"/>
    <property type="match status" value="1"/>
</dbReference>
<dbReference type="Proteomes" id="UP001056384">
    <property type="component" value="Chromosome 12"/>
</dbReference>
<keyword evidence="2" id="KW-1015">Disulfide bond</keyword>
<keyword evidence="3" id="KW-0732">Signal</keyword>
<feature type="disulfide bond" evidence="2">
    <location>
        <begin position="268"/>
        <end position="282"/>
    </location>
</feature>
<evidence type="ECO:0000256" key="1">
    <source>
        <dbReference type="ARBA" id="ARBA00022669"/>
    </source>
</evidence>
<dbReference type="InterPro" id="IPR001002">
    <property type="entry name" value="Chitin-bd_1"/>
</dbReference>
<dbReference type="Pfam" id="PF25485">
    <property type="entry name" value="DUF7908"/>
    <property type="match status" value="1"/>
</dbReference>
<evidence type="ECO:0000259" key="4">
    <source>
        <dbReference type="PROSITE" id="PS50941"/>
    </source>
</evidence>
<dbReference type="GO" id="GO:0008061">
    <property type="term" value="F:chitin binding"/>
    <property type="evidence" value="ECO:0007669"/>
    <property type="project" value="UniProtKB-UniRule"/>
</dbReference>
<dbReference type="EMBL" id="CP099429">
    <property type="protein sequence ID" value="USW59545.1"/>
    <property type="molecule type" value="Genomic_DNA"/>
</dbReference>
<keyword evidence="6" id="KW-1185">Reference proteome</keyword>
<feature type="domain" description="Chitin-binding type-1" evidence="4">
    <location>
        <begin position="248"/>
        <end position="295"/>
    </location>
</feature>
<dbReference type="CDD" id="cd11618">
    <property type="entry name" value="ChtBD1_1"/>
    <property type="match status" value="1"/>
</dbReference>
<dbReference type="SUPFAM" id="SSF57016">
    <property type="entry name" value="Plant lectins/antimicrobial peptides"/>
    <property type="match status" value="1"/>
</dbReference>
<dbReference type="Pfam" id="PF00187">
    <property type="entry name" value="Chitin_bind_1"/>
    <property type="match status" value="1"/>
</dbReference>
<proteinExistence type="predicted"/>
<dbReference type="SMART" id="SM00270">
    <property type="entry name" value="ChtBD1"/>
    <property type="match status" value="1"/>
</dbReference>
<evidence type="ECO:0000313" key="6">
    <source>
        <dbReference type="Proteomes" id="UP001056384"/>
    </source>
</evidence>